<feature type="compositionally biased region" description="Basic and acidic residues" evidence="5">
    <location>
        <begin position="217"/>
        <end position="227"/>
    </location>
</feature>
<dbReference type="GO" id="GO:0008270">
    <property type="term" value="F:zinc ion binding"/>
    <property type="evidence" value="ECO:0007669"/>
    <property type="project" value="UniProtKB-KW"/>
</dbReference>
<dbReference type="InterPro" id="IPR007527">
    <property type="entry name" value="Znf_SWIM"/>
</dbReference>
<dbReference type="Pfam" id="PF04434">
    <property type="entry name" value="SWIM"/>
    <property type="match status" value="1"/>
</dbReference>
<dbReference type="PANTHER" id="PTHR31973:SF187">
    <property type="entry name" value="MUTATOR TRANSPOSASE MUDRA PROTEIN"/>
    <property type="match status" value="1"/>
</dbReference>
<organism evidence="7">
    <name type="scientific">Brassica campestris</name>
    <name type="common">Field mustard</name>
    <dbReference type="NCBI Taxonomy" id="3711"/>
    <lineage>
        <taxon>Eukaryota</taxon>
        <taxon>Viridiplantae</taxon>
        <taxon>Streptophyta</taxon>
        <taxon>Embryophyta</taxon>
        <taxon>Tracheophyta</taxon>
        <taxon>Spermatophyta</taxon>
        <taxon>Magnoliopsida</taxon>
        <taxon>eudicotyledons</taxon>
        <taxon>Gunneridae</taxon>
        <taxon>Pentapetalae</taxon>
        <taxon>rosids</taxon>
        <taxon>malvids</taxon>
        <taxon>Brassicales</taxon>
        <taxon>Brassicaceae</taxon>
        <taxon>Brassiceae</taxon>
        <taxon>Brassica</taxon>
    </lineage>
</organism>
<proteinExistence type="predicted"/>
<accession>A0A397KYE2</accession>
<keyword evidence="2 4" id="KW-0863">Zinc-finger</keyword>
<sequence length="849" mass="95997">MTGQDKVLLVHGTWVRDSDQRWIFEPDITAKVEHFIRILSWMTMTELLTSVRERYQLSSTDATLKLSYQYPVWVSFGDGELEMPQYITEDTKVGVFLNMRRSIEEVPLYVSIYRQSHGGKQLTKGRETEQRVPMVEDVVDGIDEEDWHTFALSETPLTIPLTHPKAKAIPHEVPDYSASKAVRSKERRSTIPPSPGGIVITERGDPTRATSRQTGLNDREKNKRPMEDVTDSEFDSDDDMVVPVVPPVVGETGEGSRPVRRRLLFGNAGILDTDGGVGDSNCGSDDSEELPVDDGLHWGKFDEALHEMLNNPYTPAFFGRDAPPVFNNREGTGVDTALADIQYEGDDFYVGRVFKSKADCKIKLAIHAINRKFHFKTTRSSPSILLAQCVGDACPWRVYAVLLDASGNFQVIQANLVHSCTVDDRRNYHKLATTVVIGQILQSRFVGIKKGPTAAAIWKILLDDFHVNVSYWKAWRAREMAMKHAMGTMGEEPYATWKVRMKKKVEHGFNIVLLLMEHRWQGIRLCRKLLLLMGRRLKGTSAQDGNFQIFPLAFAVVNSENDDAWEWFFQRLQTFVLDTPSLVFISDRHASIATRLRKVYNHAQHVICVVHLWRNVIAKYKSSRLANLMSADARAFTVTEFNKKFIEIQKISPNCTAYLVDIAESWNGVLKEAREYPLITMFEYIRTTFMSWFALRRAKSTREQGTITPNVRKLVEENFDLSTAMAVRDIADLEYQVQDPTGECFTVLLGSGTCTCGEYQLIGIPCMHALACSTRVGFPSDTLVAPAYRVPTWRQGFIGKIYLVPSVGGLELGSGTRAPLLPPAVRRPPGRPRKVRILSRGEYKISYKP</sequence>
<feature type="compositionally biased region" description="Acidic residues" evidence="5">
    <location>
        <begin position="228"/>
        <end position="240"/>
    </location>
</feature>
<dbReference type="PROSITE" id="PS50966">
    <property type="entry name" value="ZF_SWIM"/>
    <property type="match status" value="1"/>
</dbReference>
<evidence type="ECO:0000313" key="7">
    <source>
        <dbReference type="EMBL" id="RIA04099.1"/>
    </source>
</evidence>
<dbReference type="Pfam" id="PF03108">
    <property type="entry name" value="DBD_Tnp_Mut"/>
    <property type="match status" value="1"/>
</dbReference>
<evidence type="ECO:0000256" key="1">
    <source>
        <dbReference type="ARBA" id="ARBA00022723"/>
    </source>
</evidence>
<dbReference type="Proteomes" id="UP000264353">
    <property type="component" value="Unassembled WGS sequence"/>
</dbReference>
<dbReference type="AlphaFoldDB" id="A0A397KYE2"/>
<keyword evidence="1" id="KW-0479">Metal-binding</keyword>
<reference evidence="7" key="1">
    <citation type="submission" date="2018-06" db="EMBL/GenBank/DDBJ databases">
        <title>WGS assembly of Brassica rapa FPsc.</title>
        <authorList>
            <person name="Bowman J."/>
            <person name="Kohchi T."/>
            <person name="Yamato K."/>
            <person name="Jenkins J."/>
            <person name="Shu S."/>
            <person name="Ishizaki K."/>
            <person name="Yamaoka S."/>
            <person name="Nishihama R."/>
            <person name="Nakamura Y."/>
            <person name="Berger F."/>
            <person name="Adam C."/>
            <person name="Aki S."/>
            <person name="Althoff F."/>
            <person name="Araki T."/>
            <person name="Arteaga-Vazquez M."/>
            <person name="Balasubrmanian S."/>
            <person name="Bauer D."/>
            <person name="Boehm C."/>
            <person name="Briginshaw L."/>
            <person name="Caballero-Perez J."/>
            <person name="Catarino B."/>
            <person name="Chen F."/>
            <person name="Chiyoda S."/>
            <person name="Chovatia M."/>
            <person name="Davies K."/>
            <person name="Delmans M."/>
            <person name="Demura T."/>
            <person name="Dierschke T."/>
            <person name="Dolan L."/>
            <person name="Dorantes-Acosta A."/>
            <person name="Eklund D."/>
            <person name="Florent S."/>
            <person name="Flores-Sandoval E."/>
            <person name="Fujiyama A."/>
            <person name="Fukuzawa H."/>
            <person name="Galik B."/>
            <person name="Grimanelli D."/>
            <person name="Grimwood J."/>
            <person name="Grossniklaus U."/>
            <person name="Hamada T."/>
            <person name="Haseloff J."/>
            <person name="Hetherington A."/>
            <person name="Higo A."/>
            <person name="Hirakawa Y."/>
            <person name="Hundley H."/>
            <person name="Ikeda Y."/>
            <person name="Inoue K."/>
            <person name="Inoue S."/>
            <person name="Ishida S."/>
            <person name="Jia Q."/>
            <person name="Kakita M."/>
            <person name="Kanazawa T."/>
            <person name="Kawai Y."/>
            <person name="Kawashima T."/>
            <person name="Kennedy M."/>
            <person name="Kinose K."/>
            <person name="Kinoshita T."/>
            <person name="Kohara Y."/>
            <person name="Koide E."/>
            <person name="Komatsu K."/>
            <person name="Kopischke S."/>
            <person name="Kubo M."/>
            <person name="Kyozuka J."/>
            <person name="Lagercrantz U."/>
            <person name="Lin S."/>
            <person name="Lindquist E."/>
            <person name="Lipzen A."/>
            <person name="Lu C."/>
            <person name="Luna E."/>
            <person name="Martienssen R."/>
            <person name="Minamino N."/>
            <person name="Mizutani M."/>
            <person name="Mizutani M."/>
            <person name="Mochizuki N."/>
            <person name="Monte I."/>
            <person name="Mosher R."/>
            <person name="Nagasaki H."/>
            <person name="Nakagami H."/>
            <person name="Naramoto S."/>
            <person name="Nishitani K."/>
            <person name="Ohtani M."/>
            <person name="Okamoto T."/>
            <person name="Okumura M."/>
            <person name="Phillips J."/>
            <person name="Pollak B."/>
            <person name="Reinders A."/>
            <person name="Roevekamp M."/>
            <person name="Sano R."/>
            <person name="Sawa S."/>
            <person name="Schmid M."/>
            <person name="Shirakawa M."/>
            <person name="Solano R."/>
            <person name="Spunde A."/>
            <person name="Suetsugu N."/>
            <person name="Sugano S."/>
            <person name="Sugiyama A."/>
            <person name="Sun R."/>
            <person name="Suzuki Y."/>
            <person name="Takenaka M."/>
            <person name="Takezawa D."/>
            <person name="Tomogane H."/>
            <person name="Tsuzuki M."/>
            <person name="Ueda T."/>
            <person name="Umeda M."/>
            <person name="Ward J."/>
            <person name="Watanabe Y."/>
            <person name="Yazaki K."/>
            <person name="Yokoyama R."/>
            <person name="Yoshitake Y."/>
            <person name="Yotsui I."/>
            <person name="Zachgo S."/>
            <person name="Schmutz J."/>
        </authorList>
    </citation>
    <scope>NUCLEOTIDE SEQUENCE [LARGE SCALE GENOMIC DNA]</scope>
</reference>
<feature type="domain" description="SWIM-type" evidence="6">
    <location>
        <begin position="745"/>
        <end position="777"/>
    </location>
</feature>
<dbReference type="InterPro" id="IPR018289">
    <property type="entry name" value="MULE_transposase_dom"/>
</dbReference>
<dbReference type="Pfam" id="PF10551">
    <property type="entry name" value="MULE"/>
    <property type="match status" value="1"/>
</dbReference>
<dbReference type="InterPro" id="IPR006564">
    <property type="entry name" value="Znf_PMZ"/>
</dbReference>
<evidence type="ECO:0000256" key="2">
    <source>
        <dbReference type="ARBA" id="ARBA00022771"/>
    </source>
</evidence>
<evidence type="ECO:0000256" key="4">
    <source>
        <dbReference type="PROSITE-ProRule" id="PRU00325"/>
    </source>
</evidence>
<dbReference type="InterPro" id="IPR004332">
    <property type="entry name" value="Transposase_MuDR"/>
</dbReference>
<gene>
    <name evidence="7" type="ORF">BRARA_K01704</name>
</gene>
<name>A0A397KYE2_BRACM</name>
<keyword evidence="3" id="KW-0862">Zinc</keyword>
<evidence type="ECO:0000256" key="3">
    <source>
        <dbReference type="ARBA" id="ARBA00022833"/>
    </source>
</evidence>
<protein>
    <recommendedName>
        <fullName evidence="6">SWIM-type domain-containing protein</fullName>
    </recommendedName>
</protein>
<evidence type="ECO:0000259" key="6">
    <source>
        <dbReference type="PROSITE" id="PS50966"/>
    </source>
</evidence>
<dbReference type="PANTHER" id="PTHR31973">
    <property type="entry name" value="POLYPROTEIN, PUTATIVE-RELATED"/>
    <property type="match status" value="1"/>
</dbReference>
<feature type="region of interest" description="Disordered" evidence="5">
    <location>
        <begin position="176"/>
        <end position="242"/>
    </location>
</feature>
<dbReference type="SMART" id="SM00575">
    <property type="entry name" value="ZnF_PMZ"/>
    <property type="match status" value="1"/>
</dbReference>
<dbReference type="EMBL" id="KZ868638">
    <property type="protein sequence ID" value="RIA04099.1"/>
    <property type="molecule type" value="Genomic_DNA"/>
</dbReference>
<evidence type="ECO:0000256" key="5">
    <source>
        <dbReference type="SAM" id="MobiDB-lite"/>
    </source>
</evidence>